<accession>A0AAD9K198</accession>
<evidence type="ECO:0000313" key="4">
    <source>
        <dbReference type="Proteomes" id="UP001209878"/>
    </source>
</evidence>
<name>A0AAD9K198_RIDPI</name>
<gene>
    <name evidence="3" type="ORF">NP493_1497g00022</name>
</gene>
<feature type="compositionally biased region" description="Acidic residues" evidence="2">
    <location>
        <begin position="68"/>
        <end position="78"/>
    </location>
</feature>
<reference evidence="3" key="1">
    <citation type="journal article" date="2023" name="Mol. Biol. Evol.">
        <title>Third-Generation Sequencing Reveals the Adaptive Role of the Epigenome in Three Deep-Sea Polychaetes.</title>
        <authorList>
            <person name="Perez M."/>
            <person name="Aroh O."/>
            <person name="Sun Y."/>
            <person name="Lan Y."/>
            <person name="Juniper S.K."/>
            <person name="Young C.R."/>
            <person name="Angers B."/>
            <person name="Qian P.Y."/>
        </authorList>
    </citation>
    <scope>NUCLEOTIDE SEQUENCE</scope>
    <source>
        <strain evidence="3">R07B-5</strain>
    </source>
</reference>
<feature type="coiled-coil region" evidence="1">
    <location>
        <begin position="150"/>
        <end position="181"/>
    </location>
</feature>
<evidence type="ECO:0000256" key="2">
    <source>
        <dbReference type="SAM" id="MobiDB-lite"/>
    </source>
</evidence>
<evidence type="ECO:0000256" key="1">
    <source>
        <dbReference type="SAM" id="Coils"/>
    </source>
</evidence>
<keyword evidence="1" id="KW-0175">Coiled coil</keyword>
<dbReference type="EMBL" id="JAODUO010001495">
    <property type="protein sequence ID" value="KAK2162899.1"/>
    <property type="molecule type" value="Genomic_DNA"/>
</dbReference>
<proteinExistence type="predicted"/>
<keyword evidence="4" id="KW-1185">Reference proteome</keyword>
<dbReference type="AlphaFoldDB" id="A0AAD9K198"/>
<feature type="compositionally biased region" description="Basic and acidic residues" evidence="2">
    <location>
        <begin position="33"/>
        <end position="43"/>
    </location>
</feature>
<protein>
    <submittedName>
        <fullName evidence="3">Uncharacterized protein</fullName>
    </submittedName>
</protein>
<comment type="caution">
    <text evidence="3">The sequence shown here is derived from an EMBL/GenBank/DDBJ whole genome shotgun (WGS) entry which is preliminary data.</text>
</comment>
<dbReference type="Proteomes" id="UP001209878">
    <property type="component" value="Unassembled WGS sequence"/>
</dbReference>
<sequence length="207" mass="22432">MKSHTKPTMPHRTPSDRPATSKEASPDSVIMEISEKQRNDPIVKEYALADPRTYANEPAPGSSPYSPPEDDGEDEPYDPEYGLDSPVGMATEGKTDVKATKMVALPGVIPPGGSTTVGVSSLVGQLVGSATTPTEITAAMLATLAGSSGLSEQRKVLIQLTEKVEEQKRAIQQQMQLTQQTNAPKKVAAQLLRRQSQRWHRQVVWSQ</sequence>
<organism evidence="3 4">
    <name type="scientific">Ridgeia piscesae</name>
    <name type="common">Tubeworm</name>
    <dbReference type="NCBI Taxonomy" id="27915"/>
    <lineage>
        <taxon>Eukaryota</taxon>
        <taxon>Metazoa</taxon>
        <taxon>Spiralia</taxon>
        <taxon>Lophotrochozoa</taxon>
        <taxon>Annelida</taxon>
        <taxon>Polychaeta</taxon>
        <taxon>Sedentaria</taxon>
        <taxon>Canalipalpata</taxon>
        <taxon>Sabellida</taxon>
        <taxon>Siboglinidae</taxon>
        <taxon>Ridgeia</taxon>
    </lineage>
</organism>
<evidence type="ECO:0000313" key="3">
    <source>
        <dbReference type="EMBL" id="KAK2162899.1"/>
    </source>
</evidence>
<feature type="region of interest" description="Disordered" evidence="2">
    <location>
        <begin position="1"/>
        <end position="91"/>
    </location>
</feature>